<dbReference type="PROSITE" id="PS51464">
    <property type="entry name" value="SIS"/>
    <property type="match status" value="1"/>
</dbReference>
<dbReference type="SUPFAM" id="SSF53697">
    <property type="entry name" value="SIS domain"/>
    <property type="match status" value="1"/>
</dbReference>
<feature type="binding site" evidence="9">
    <location>
        <position position="167"/>
    </location>
    <ligand>
        <name>Zn(2+)</name>
        <dbReference type="ChEBI" id="CHEBI:29105"/>
    </ligand>
</feature>
<dbReference type="AlphaFoldDB" id="A0A5D6WS81"/>
<comment type="cofactor">
    <cofactor evidence="9">
        <name>Zn(2+)</name>
        <dbReference type="ChEBI" id="CHEBI:29105"/>
    </cofactor>
    <text evidence="9">Binds 1 zinc ion per subunit.</text>
</comment>
<comment type="subcellular location">
    <subcellularLocation>
        <location evidence="2 9">Cytoplasm</location>
    </subcellularLocation>
</comment>
<gene>
    <name evidence="9 11" type="primary">gmhA</name>
    <name evidence="11" type="ORF">FZ041_04380</name>
</gene>
<dbReference type="InterPro" id="IPR004515">
    <property type="entry name" value="Phosphoheptose_Isoase"/>
</dbReference>
<sequence>MDFKKTIEAHEQAVAALKADCLPVLEKMAEVCGKAIKSGHKILLCGNGGSAADSQHIAAEFVGRFVKERQGLPSIALTTDTSILTAVGNDYGYDEVFRRQVEALGQAGDVLIGISTSGNSGNIVKAFEQAKKQGVKTLALTGQKDSKMSALADVTLKVPAPVTARVQECHIMIGHMICEYIDEEY</sequence>
<evidence type="ECO:0000256" key="3">
    <source>
        <dbReference type="ARBA" id="ARBA00009894"/>
    </source>
</evidence>
<feature type="binding site" evidence="9">
    <location>
        <begin position="115"/>
        <end position="117"/>
    </location>
    <ligand>
        <name>substrate</name>
    </ligand>
</feature>
<dbReference type="Pfam" id="PF13580">
    <property type="entry name" value="SIS_2"/>
    <property type="match status" value="1"/>
</dbReference>
<dbReference type="GO" id="GO:0005975">
    <property type="term" value="P:carbohydrate metabolic process"/>
    <property type="evidence" value="ECO:0007669"/>
    <property type="project" value="UniProtKB-UniRule"/>
</dbReference>
<dbReference type="GO" id="GO:2001061">
    <property type="term" value="P:D-glycero-D-manno-heptose 7-phosphate biosynthetic process"/>
    <property type="evidence" value="ECO:0007669"/>
    <property type="project" value="UniProtKB-UniPathway"/>
</dbReference>
<keyword evidence="5 9" id="KW-0479">Metal-binding</keyword>
<dbReference type="PANTHER" id="PTHR30390">
    <property type="entry name" value="SEDOHEPTULOSE 7-PHOSPHATE ISOMERASE / DNAA INITIATOR-ASSOCIATING FACTOR FOR REPLICATION INITIATION"/>
    <property type="match status" value="1"/>
</dbReference>
<comment type="pathway">
    <text evidence="9">Carbohydrate biosynthesis; D-glycero-D-manno-heptose 7-phosphate biosynthesis; D-glycero-alpha-D-manno-heptose 7-phosphate and D-glycero-beta-D-manno-heptose 7-phosphate from sedoheptulose 7-phosphate: step 1/1.</text>
</comment>
<dbReference type="Gene3D" id="3.40.50.10490">
    <property type="entry name" value="Glucose-6-phosphate isomerase like protein, domain 1"/>
    <property type="match status" value="1"/>
</dbReference>
<feature type="binding site" evidence="9">
    <location>
        <position position="120"/>
    </location>
    <ligand>
        <name>substrate</name>
    </ligand>
</feature>
<evidence type="ECO:0000256" key="6">
    <source>
        <dbReference type="ARBA" id="ARBA00022833"/>
    </source>
</evidence>
<feature type="binding site" evidence="9">
    <location>
        <position position="167"/>
    </location>
    <ligand>
        <name>substrate</name>
    </ligand>
</feature>
<proteinExistence type="inferred from homology"/>
<dbReference type="InterPro" id="IPR050099">
    <property type="entry name" value="SIS_GmhA/DiaA_subfam"/>
</dbReference>
<evidence type="ECO:0000256" key="1">
    <source>
        <dbReference type="ARBA" id="ARBA00000348"/>
    </source>
</evidence>
<evidence type="ECO:0000256" key="7">
    <source>
        <dbReference type="ARBA" id="ARBA00023235"/>
    </source>
</evidence>
<dbReference type="InterPro" id="IPR035461">
    <property type="entry name" value="GmhA/DiaA"/>
</dbReference>
<dbReference type="UniPathway" id="UPA00041">
    <property type="reaction ID" value="UER00436"/>
</dbReference>
<comment type="catalytic activity">
    <reaction evidence="1 9">
        <text>2 D-sedoheptulose 7-phosphate = D-glycero-alpha-D-manno-heptose 7-phosphate + D-glycero-beta-D-manno-heptose 7-phosphate</text>
        <dbReference type="Rhea" id="RHEA:27489"/>
        <dbReference type="ChEBI" id="CHEBI:57483"/>
        <dbReference type="ChEBI" id="CHEBI:60203"/>
        <dbReference type="ChEBI" id="CHEBI:60204"/>
        <dbReference type="EC" id="5.3.1.28"/>
    </reaction>
</comment>
<dbReference type="CDD" id="cd05006">
    <property type="entry name" value="SIS_GmhA"/>
    <property type="match status" value="1"/>
</dbReference>
<dbReference type="PANTHER" id="PTHR30390:SF6">
    <property type="entry name" value="DNAA INITIATOR-ASSOCIATING PROTEIN DIAA"/>
    <property type="match status" value="1"/>
</dbReference>
<dbReference type="EMBL" id="VTOZ01000006">
    <property type="protein sequence ID" value="TYZ29828.1"/>
    <property type="molecule type" value="Genomic_DNA"/>
</dbReference>
<keyword evidence="7 9" id="KW-0413">Isomerase</keyword>
<comment type="caution">
    <text evidence="11">The sequence shown here is derived from an EMBL/GenBank/DDBJ whole genome shotgun (WGS) entry which is preliminary data.</text>
</comment>
<dbReference type="GO" id="GO:0008968">
    <property type="term" value="F:D-sedoheptulose 7-phosphate isomerase activity"/>
    <property type="evidence" value="ECO:0007669"/>
    <property type="project" value="UniProtKB-UniRule"/>
</dbReference>
<dbReference type="GO" id="GO:0005737">
    <property type="term" value="C:cytoplasm"/>
    <property type="evidence" value="ECO:0007669"/>
    <property type="project" value="UniProtKB-SubCell"/>
</dbReference>
<dbReference type="GO" id="GO:0008270">
    <property type="term" value="F:zinc ion binding"/>
    <property type="evidence" value="ECO:0007669"/>
    <property type="project" value="UniProtKB-UniRule"/>
</dbReference>
<evidence type="ECO:0000256" key="4">
    <source>
        <dbReference type="ARBA" id="ARBA00022490"/>
    </source>
</evidence>
<evidence type="ECO:0000256" key="9">
    <source>
        <dbReference type="HAMAP-Rule" id="MF_00067"/>
    </source>
</evidence>
<feature type="binding site" evidence="9">
    <location>
        <position position="60"/>
    </location>
    <ligand>
        <name>substrate</name>
    </ligand>
</feature>
<dbReference type="HAMAP" id="MF_00067">
    <property type="entry name" value="GmhA"/>
    <property type="match status" value="1"/>
</dbReference>
<evidence type="ECO:0000259" key="10">
    <source>
        <dbReference type="PROSITE" id="PS51464"/>
    </source>
</evidence>
<keyword evidence="12" id="KW-1185">Reference proteome</keyword>
<dbReference type="EC" id="5.3.1.28" evidence="9"/>
<reference evidence="11 12" key="1">
    <citation type="submission" date="2019-08" db="EMBL/GenBank/DDBJ databases">
        <title>Selenomonas sp. mPRGC5 and Selenomonas sp. mPRGC8 isolated from ruminal fluid of dairy goat (Capra hircus).</title>
        <authorList>
            <person name="Poothong S."/>
            <person name="Nuengjamnong C."/>
            <person name="Tanasupawat S."/>
        </authorList>
    </citation>
    <scope>NUCLEOTIDE SEQUENCE [LARGE SCALE GENOMIC DNA]</scope>
    <source>
        <strain evidence="12">mPRGC8</strain>
    </source>
</reference>
<feature type="binding site" evidence="9">
    <location>
        <begin position="89"/>
        <end position="90"/>
    </location>
    <ligand>
        <name>substrate</name>
    </ligand>
</feature>
<feature type="binding site" evidence="9">
    <location>
        <position position="56"/>
    </location>
    <ligand>
        <name>Zn(2+)</name>
        <dbReference type="ChEBI" id="CHEBI:29105"/>
    </ligand>
</feature>
<feature type="domain" description="SIS" evidence="10">
    <location>
        <begin position="32"/>
        <end position="185"/>
    </location>
</feature>
<organism evidence="11 12">
    <name type="scientific">Selenomonas caprae</name>
    <dbReference type="NCBI Taxonomy" id="2606905"/>
    <lineage>
        <taxon>Bacteria</taxon>
        <taxon>Bacillati</taxon>
        <taxon>Bacillota</taxon>
        <taxon>Negativicutes</taxon>
        <taxon>Selenomonadales</taxon>
        <taxon>Selenomonadaceae</taxon>
        <taxon>Selenomonas</taxon>
    </lineage>
</organism>
<evidence type="ECO:0000256" key="8">
    <source>
        <dbReference type="ARBA" id="ARBA00023277"/>
    </source>
</evidence>
<protein>
    <recommendedName>
        <fullName evidence="9">Phosphoheptose isomerase</fullName>
        <ecNumber evidence="9">5.3.1.28</ecNumber>
    </recommendedName>
    <alternativeName>
        <fullName evidence="9">Sedoheptulose 7-phosphate isomerase</fullName>
    </alternativeName>
</protein>
<evidence type="ECO:0000313" key="12">
    <source>
        <dbReference type="Proteomes" id="UP000322783"/>
    </source>
</evidence>
<keyword evidence="4 9" id="KW-0963">Cytoplasm</keyword>
<comment type="similarity">
    <text evidence="3 9">Belongs to the SIS family. GmhA subfamily.</text>
</comment>
<feature type="binding site" evidence="9">
    <location>
        <position position="60"/>
    </location>
    <ligand>
        <name>Zn(2+)</name>
        <dbReference type="ChEBI" id="CHEBI:29105"/>
    </ligand>
</feature>
<dbReference type="RefSeq" id="WP_149188663.1">
    <property type="nucleotide sequence ID" value="NZ_VTOZ01000006.1"/>
</dbReference>
<evidence type="ECO:0000313" key="11">
    <source>
        <dbReference type="EMBL" id="TYZ29828.1"/>
    </source>
</evidence>
<accession>A0A5D6WS81</accession>
<feature type="binding site" evidence="9">
    <location>
        <position position="175"/>
    </location>
    <ligand>
        <name>Zn(2+)</name>
        <dbReference type="ChEBI" id="CHEBI:29105"/>
    </ligand>
</feature>
<name>A0A5D6WS81_9FIRM</name>
<comment type="function">
    <text evidence="9">Catalyzes the isomerization of sedoheptulose 7-phosphate in D-glycero-D-manno-heptose 7-phosphate.</text>
</comment>
<evidence type="ECO:0000256" key="2">
    <source>
        <dbReference type="ARBA" id="ARBA00004496"/>
    </source>
</evidence>
<keyword evidence="6 9" id="KW-0862">Zinc</keyword>
<dbReference type="GO" id="GO:0097367">
    <property type="term" value="F:carbohydrate derivative binding"/>
    <property type="evidence" value="ECO:0007669"/>
    <property type="project" value="InterPro"/>
</dbReference>
<dbReference type="InterPro" id="IPR001347">
    <property type="entry name" value="SIS_dom"/>
</dbReference>
<evidence type="ECO:0000256" key="5">
    <source>
        <dbReference type="ARBA" id="ARBA00022723"/>
    </source>
</evidence>
<comment type="miscellaneous">
    <text evidence="9">The reaction produces a racemic mixture of D-glycero-alpha-D-manno-heptose 7-phosphate and D-glycero-beta-D-manno-heptose 7-phosphate.</text>
</comment>
<dbReference type="InterPro" id="IPR046348">
    <property type="entry name" value="SIS_dom_sf"/>
</dbReference>
<dbReference type="Proteomes" id="UP000322783">
    <property type="component" value="Unassembled WGS sequence"/>
</dbReference>
<keyword evidence="8 9" id="KW-0119">Carbohydrate metabolism</keyword>
<dbReference type="NCBIfam" id="TIGR00441">
    <property type="entry name" value="gmhA"/>
    <property type="match status" value="1"/>
</dbReference>
<feature type="binding site" evidence="9">
    <location>
        <begin position="47"/>
        <end position="49"/>
    </location>
    <ligand>
        <name>substrate</name>
    </ligand>
</feature>